<evidence type="ECO:0000313" key="1">
    <source>
        <dbReference type="EMBL" id="AWR93467.1"/>
    </source>
</evidence>
<dbReference type="OrthoDB" id="34472at2157"/>
<keyword evidence="2" id="KW-1185">Reference proteome</keyword>
<protein>
    <submittedName>
        <fullName evidence="1">Uncharacterized protein</fullName>
    </submittedName>
</protein>
<dbReference type="KEGG" id="abri:DFR85_01425"/>
<sequence length="294" mass="34554">MHQANILLQKALKVGGNPYALSKLTTFTVTQIKNTFNYLIVKYDFALFPLVISENLGLRKAVLICKDTKINMENRKNLFFPLVNVFRHDIEKNEFILTLYVNKTSLNEVSSAIEKLNAKGYVNCKLILVKNVFRFTRDPLCFDFEKGKWICEDKIVIINKYFKVNPDADDINLITSIQRNPYLNYIRNIHWRHIKSVINAFIYTLGRSNFILDVFSKEDISDKFPNTIWTLKTDEMFISEIYCYDELEKIIEKVKKYSSDFLIVPKTPGYAEGYSIPYEIFKKKTWEFPKIVIE</sequence>
<dbReference type="Proteomes" id="UP000248044">
    <property type="component" value="Chromosome"/>
</dbReference>
<name>A0A2U9IBS0_9CREN</name>
<dbReference type="RefSeq" id="WP_110269351.1">
    <property type="nucleotide sequence ID" value="NZ_CP029289.2"/>
</dbReference>
<dbReference type="GeneID" id="36830775"/>
<dbReference type="EMBL" id="CP029289">
    <property type="protein sequence ID" value="AWR93467.1"/>
    <property type="molecule type" value="Genomic_DNA"/>
</dbReference>
<reference evidence="1 2" key="1">
    <citation type="submission" date="2018-05" db="EMBL/GenBank/DDBJ databases">
        <title>Complete Genome Sequences of Extremely Thermoacidophilic, Metal-Mobilizing Type-Strain Members of the Archaeal Family Sulfolobaceae: Acidianus brierleyi DSM-1651T, Acidianus sulfidivorans DSM-18786T, Metallosphaera hakonensis DSM-7519T, and Metallosphaera prunae DSM-10039T.</title>
        <authorList>
            <person name="Counts J.A."/>
            <person name="Kelly R.M."/>
        </authorList>
    </citation>
    <scope>NUCLEOTIDE SEQUENCE [LARGE SCALE GENOMIC DNA]</scope>
    <source>
        <strain evidence="1 2">DSM 1651</strain>
    </source>
</reference>
<evidence type="ECO:0000313" key="2">
    <source>
        <dbReference type="Proteomes" id="UP000248044"/>
    </source>
</evidence>
<organism evidence="1 2">
    <name type="scientific">Acidianus brierleyi</name>
    <dbReference type="NCBI Taxonomy" id="41673"/>
    <lineage>
        <taxon>Archaea</taxon>
        <taxon>Thermoproteota</taxon>
        <taxon>Thermoprotei</taxon>
        <taxon>Sulfolobales</taxon>
        <taxon>Sulfolobaceae</taxon>
        <taxon>Acidianus</taxon>
    </lineage>
</organism>
<accession>A0A2U9IBS0</accession>
<gene>
    <name evidence="1" type="ORF">DFR85_01425</name>
</gene>
<proteinExistence type="predicted"/>
<dbReference type="AlphaFoldDB" id="A0A2U9IBS0"/>